<dbReference type="GO" id="GO:0050909">
    <property type="term" value="P:sensory perception of taste"/>
    <property type="evidence" value="ECO:0007669"/>
    <property type="project" value="InterPro"/>
</dbReference>
<dbReference type="Proteomes" id="UP000092461">
    <property type="component" value="Unassembled WGS sequence"/>
</dbReference>
<dbReference type="GO" id="GO:0007165">
    <property type="term" value="P:signal transduction"/>
    <property type="evidence" value="ECO:0007669"/>
    <property type="project" value="UniProtKB-KW"/>
</dbReference>
<dbReference type="EnsemblMetazoa" id="LLOJ010951-RA">
    <property type="protein sequence ID" value="LLOJ010951-PA"/>
    <property type="gene ID" value="LLOJ010951"/>
</dbReference>
<feature type="transmembrane region" description="Helical" evidence="8">
    <location>
        <begin position="132"/>
        <end position="154"/>
    </location>
</feature>
<feature type="transmembrane region" description="Helical" evidence="8">
    <location>
        <begin position="32"/>
        <end position="52"/>
    </location>
</feature>
<comment type="similarity">
    <text evidence="8">Belongs to the insect chemoreceptor superfamily. Gustatory receptor (GR) family.</text>
</comment>
<evidence type="ECO:0000256" key="5">
    <source>
        <dbReference type="ARBA" id="ARBA00023136"/>
    </source>
</evidence>
<dbReference type="GO" id="GO:0030425">
    <property type="term" value="C:dendrite"/>
    <property type="evidence" value="ECO:0007669"/>
    <property type="project" value="TreeGrafter"/>
</dbReference>
<dbReference type="GO" id="GO:0005886">
    <property type="term" value="C:plasma membrane"/>
    <property type="evidence" value="ECO:0007669"/>
    <property type="project" value="UniProtKB-SubCell"/>
</dbReference>
<comment type="caution">
    <text evidence="8">Lacks conserved residue(s) required for the propagation of feature annotation.</text>
</comment>
<evidence type="ECO:0000256" key="1">
    <source>
        <dbReference type="ARBA" id="ARBA00004651"/>
    </source>
</evidence>
<reference evidence="9" key="1">
    <citation type="submission" date="2020-05" db="UniProtKB">
        <authorList>
            <consortium name="EnsemblMetazoa"/>
        </authorList>
    </citation>
    <scope>IDENTIFICATION</scope>
    <source>
        <strain evidence="9">Jacobina</strain>
    </source>
</reference>
<evidence type="ECO:0000256" key="4">
    <source>
        <dbReference type="ARBA" id="ARBA00022989"/>
    </source>
</evidence>
<evidence type="ECO:0000256" key="8">
    <source>
        <dbReference type="RuleBase" id="RU363108"/>
    </source>
</evidence>
<sequence length="374" mass="44058">MVLLSMVKPILVYLRLYGIALQTPEMTKGAQWMMIFFSVINLIYLIAAPFLMVHFSSWYNMNFYIEQTLPHIVVYFGILISHTSIILEKLFTREKQFNFWTTLLALERTFPLEERNKIEKANRKLRRKLTQWVFLLGGLTYSCKFILITTNQVFMPDTDWLATEVISLWAQEAIRLNFFTHFIFVEILRLHLEMYNEKTMEVTKMAKICTKKALLCELNFLKIRHSLIWKLNQHLNSFFKWAQTMNCLLYFFDITNLTYWIYNGINIGKIENREQRMIVNLILCITVLAHLVYSCEMLKEATNKTPPLIHEISQHVPNPFDGDVHDDVMAIAMQIHHERIFITYGGFFNVDMSLITAISGTIATYLVIFIQFIG</sequence>
<evidence type="ECO:0000256" key="7">
    <source>
        <dbReference type="ARBA" id="ARBA00023224"/>
    </source>
</evidence>
<name>A0A3F2ZDH4_LUTLO</name>
<organism evidence="9 10">
    <name type="scientific">Lutzomyia longipalpis</name>
    <name type="common">Sand fly</name>
    <dbReference type="NCBI Taxonomy" id="7200"/>
    <lineage>
        <taxon>Eukaryota</taxon>
        <taxon>Metazoa</taxon>
        <taxon>Ecdysozoa</taxon>
        <taxon>Arthropoda</taxon>
        <taxon>Hexapoda</taxon>
        <taxon>Insecta</taxon>
        <taxon>Pterygota</taxon>
        <taxon>Neoptera</taxon>
        <taxon>Endopterygota</taxon>
        <taxon>Diptera</taxon>
        <taxon>Nematocera</taxon>
        <taxon>Psychodoidea</taxon>
        <taxon>Psychodidae</taxon>
        <taxon>Lutzomyia</taxon>
        <taxon>Lutzomyia</taxon>
    </lineage>
</organism>
<proteinExistence type="inferred from homology"/>
<dbReference type="Pfam" id="PF08395">
    <property type="entry name" value="7tm_7"/>
    <property type="match status" value="1"/>
</dbReference>
<feature type="transmembrane region" description="Helical" evidence="8">
    <location>
        <begin position="72"/>
        <end position="91"/>
    </location>
</feature>
<feature type="transmembrane region" description="Helical" evidence="8">
    <location>
        <begin position="354"/>
        <end position="373"/>
    </location>
</feature>
<keyword evidence="10" id="KW-1185">Reference proteome</keyword>
<evidence type="ECO:0000256" key="6">
    <source>
        <dbReference type="ARBA" id="ARBA00023170"/>
    </source>
</evidence>
<dbReference type="PANTHER" id="PTHR21143">
    <property type="entry name" value="INVERTEBRATE GUSTATORY RECEPTOR"/>
    <property type="match status" value="1"/>
</dbReference>
<keyword evidence="3 8" id="KW-0812">Transmembrane</keyword>
<dbReference type="GO" id="GO:0030424">
    <property type="term" value="C:axon"/>
    <property type="evidence" value="ECO:0007669"/>
    <property type="project" value="TreeGrafter"/>
</dbReference>
<keyword evidence="6 8" id="KW-0675">Receptor</keyword>
<dbReference type="EMBL" id="AJWK01012966">
    <property type="status" value="NOT_ANNOTATED_CDS"/>
    <property type="molecule type" value="Genomic_DNA"/>
</dbReference>
<evidence type="ECO:0000256" key="3">
    <source>
        <dbReference type="ARBA" id="ARBA00022692"/>
    </source>
</evidence>
<dbReference type="InterPro" id="IPR013604">
    <property type="entry name" value="7TM_chemorcpt"/>
</dbReference>
<comment type="subcellular location">
    <subcellularLocation>
        <location evidence="1 8">Cell membrane</location>
        <topology evidence="1 8">Multi-pass membrane protein</topology>
    </subcellularLocation>
</comment>
<keyword evidence="4 8" id="KW-1133">Transmembrane helix</keyword>
<protein>
    <recommendedName>
        <fullName evidence="8">Gustatory receptor</fullName>
    </recommendedName>
</protein>
<dbReference type="VEuPathDB" id="VectorBase:LLOJ010951"/>
<accession>A0A3F2ZDH4</accession>
<keyword evidence="7 8" id="KW-0807">Transducer</keyword>
<evidence type="ECO:0000256" key="2">
    <source>
        <dbReference type="ARBA" id="ARBA00022475"/>
    </source>
</evidence>
<dbReference type="AlphaFoldDB" id="A0A3F2ZDH4"/>
<keyword evidence="2 8" id="KW-1003">Cell membrane</keyword>
<dbReference type="GO" id="GO:0043025">
    <property type="term" value="C:neuronal cell body"/>
    <property type="evidence" value="ECO:0007669"/>
    <property type="project" value="TreeGrafter"/>
</dbReference>
<evidence type="ECO:0000313" key="10">
    <source>
        <dbReference type="Proteomes" id="UP000092461"/>
    </source>
</evidence>
<evidence type="ECO:0000313" key="9">
    <source>
        <dbReference type="EnsemblMetazoa" id="LLOJ010951-PA"/>
    </source>
</evidence>
<feature type="transmembrane region" description="Helical" evidence="8">
    <location>
        <begin position="277"/>
        <end position="293"/>
    </location>
</feature>
<keyword evidence="5 8" id="KW-0472">Membrane</keyword>
<dbReference type="PANTHER" id="PTHR21143:SF121">
    <property type="entry name" value="GUSTATORY AND ODORANT RECEPTOR 21A"/>
    <property type="match status" value="1"/>
</dbReference>
<comment type="function">
    <text evidence="8">Gustatory receptor which mediates acceptance or avoidance behavior, depending on its substrates.</text>
</comment>